<keyword evidence="4" id="KW-1185">Reference proteome</keyword>
<feature type="domain" description="YknX-like C-terminal permuted SH3-like" evidence="2">
    <location>
        <begin position="260"/>
        <end position="312"/>
    </location>
</feature>
<proteinExistence type="predicted"/>
<gene>
    <name evidence="3" type="ORF">H8S23_00420</name>
</gene>
<evidence type="ECO:0000259" key="2">
    <source>
        <dbReference type="Pfam" id="PF25989"/>
    </source>
</evidence>
<feature type="chain" id="PRO_5038078876" evidence="1">
    <location>
        <begin position="24"/>
        <end position="333"/>
    </location>
</feature>
<dbReference type="GO" id="GO:1990281">
    <property type="term" value="C:efflux pump complex"/>
    <property type="evidence" value="ECO:0007669"/>
    <property type="project" value="TreeGrafter"/>
</dbReference>
<dbReference type="GO" id="GO:0015562">
    <property type="term" value="F:efflux transmembrane transporter activity"/>
    <property type="evidence" value="ECO:0007669"/>
    <property type="project" value="TreeGrafter"/>
</dbReference>
<accession>A0A923L076</accession>
<dbReference type="EMBL" id="JACONZ010000001">
    <property type="protein sequence ID" value="MBC5579965.1"/>
    <property type="molecule type" value="Genomic_DNA"/>
</dbReference>
<dbReference type="Gene3D" id="2.40.420.20">
    <property type="match status" value="1"/>
</dbReference>
<comment type="caution">
    <text evidence="3">The sequence shown here is derived from an EMBL/GenBank/DDBJ whole genome shotgun (WGS) entry which is preliminary data.</text>
</comment>
<name>A0A923L076_9FIRM</name>
<evidence type="ECO:0000313" key="3">
    <source>
        <dbReference type="EMBL" id="MBC5579965.1"/>
    </source>
</evidence>
<evidence type="ECO:0000256" key="1">
    <source>
        <dbReference type="SAM" id="SignalP"/>
    </source>
</evidence>
<organism evidence="3 4">
    <name type="scientific">Anaerofilum hominis</name>
    <dbReference type="NCBI Taxonomy" id="2763016"/>
    <lineage>
        <taxon>Bacteria</taxon>
        <taxon>Bacillati</taxon>
        <taxon>Bacillota</taxon>
        <taxon>Clostridia</taxon>
        <taxon>Eubacteriales</taxon>
        <taxon>Oscillospiraceae</taxon>
        <taxon>Anaerofilum</taxon>
    </lineage>
</organism>
<dbReference type="Gene3D" id="2.40.50.100">
    <property type="match status" value="1"/>
</dbReference>
<sequence>MVKKRIYASLCVLLLLFSAAAPAAFYGALPVCGLTAPMLTSYTRTLNCSGTVIASEIAVVSAAMPICVEKLYVQNGSYVVRGQKLLDVDRQKLLALAAAGASDDFSQLEPADLEKAVAAAASLDKGTASALEEIPAAIYASNDGYIEGFNLEEGAFVPANTGICTVSSGGAHRLKLTVPEDRLGDIPVGSAVRFRPVAYDDREYYAVVENTPANIRRQLTTTGYRSVADVYATVEAGDEYLENGLTVTSTVLIADRQQLLTIPYKAIGQDENGEYVYRIENGRAVKSYIVTGQELEDAVEVQSGLELGASIVEDHSLIRSAGQLVRLKGEKAA</sequence>
<dbReference type="InterPro" id="IPR058637">
    <property type="entry name" value="YknX-like_C"/>
</dbReference>
<protein>
    <submittedName>
        <fullName evidence="3">Efflux RND transporter periplasmic adaptor subunit</fullName>
    </submittedName>
</protein>
<reference evidence="3" key="1">
    <citation type="submission" date="2020-08" db="EMBL/GenBank/DDBJ databases">
        <title>Genome public.</title>
        <authorList>
            <person name="Liu C."/>
            <person name="Sun Q."/>
        </authorList>
    </citation>
    <scope>NUCLEOTIDE SEQUENCE</scope>
    <source>
        <strain evidence="3">BX8</strain>
    </source>
</reference>
<evidence type="ECO:0000313" key="4">
    <source>
        <dbReference type="Proteomes" id="UP000659630"/>
    </source>
</evidence>
<dbReference type="Proteomes" id="UP000659630">
    <property type="component" value="Unassembled WGS sequence"/>
</dbReference>
<dbReference type="PANTHER" id="PTHR30469">
    <property type="entry name" value="MULTIDRUG RESISTANCE PROTEIN MDTA"/>
    <property type="match status" value="1"/>
</dbReference>
<dbReference type="PANTHER" id="PTHR30469:SF20">
    <property type="entry name" value="EFFLUX RND TRANSPORTER PERIPLASMIC ADAPTOR SUBUNIT"/>
    <property type="match status" value="1"/>
</dbReference>
<dbReference type="Pfam" id="PF25989">
    <property type="entry name" value="YknX_C"/>
    <property type="match status" value="1"/>
</dbReference>
<dbReference type="SUPFAM" id="SSF111369">
    <property type="entry name" value="HlyD-like secretion proteins"/>
    <property type="match status" value="1"/>
</dbReference>
<keyword evidence="1" id="KW-0732">Signal</keyword>
<dbReference type="AlphaFoldDB" id="A0A923L076"/>
<dbReference type="RefSeq" id="WP_186886343.1">
    <property type="nucleotide sequence ID" value="NZ_JACONZ010000001.1"/>
</dbReference>
<feature type="signal peptide" evidence="1">
    <location>
        <begin position="1"/>
        <end position="23"/>
    </location>
</feature>